<dbReference type="InterPro" id="IPR020846">
    <property type="entry name" value="MFS_dom"/>
</dbReference>
<feature type="domain" description="Major facilitator superfamily (MFS) profile" evidence="2">
    <location>
        <begin position="214"/>
        <end position="411"/>
    </location>
</feature>
<dbReference type="SUPFAM" id="SSF103473">
    <property type="entry name" value="MFS general substrate transporter"/>
    <property type="match status" value="1"/>
</dbReference>
<feature type="transmembrane region" description="Helical" evidence="1">
    <location>
        <begin position="280"/>
        <end position="299"/>
    </location>
</feature>
<evidence type="ECO:0000313" key="3">
    <source>
        <dbReference type="EMBL" id="SUZ79933.1"/>
    </source>
</evidence>
<feature type="transmembrane region" description="Helical" evidence="1">
    <location>
        <begin position="168"/>
        <end position="187"/>
    </location>
</feature>
<dbReference type="InterPro" id="IPR011701">
    <property type="entry name" value="MFS"/>
</dbReference>
<feature type="transmembrane region" description="Helical" evidence="1">
    <location>
        <begin position="369"/>
        <end position="390"/>
    </location>
</feature>
<feature type="transmembrane region" description="Helical" evidence="1">
    <location>
        <begin position="106"/>
        <end position="125"/>
    </location>
</feature>
<feature type="transmembrane region" description="Helical" evidence="1">
    <location>
        <begin position="255"/>
        <end position="273"/>
    </location>
</feature>
<dbReference type="InterPro" id="IPR036259">
    <property type="entry name" value="MFS_trans_sf"/>
</dbReference>
<keyword evidence="1" id="KW-0812">Transmembrane</keyword>
<feature type="transmembrane region" description="Helical" evidence="1">
    <location>
        <begin position="51"/>
        <end position="69"/>
    </location>
</feature>
<name>A0A381QQU8_9ZZZZ</name>
<sequence>MSRAEFDLLKTILLLSVCFALTGSTSSLTVSASPLVGFQIADNKALATLPLAFHLIGTMLAGIPASFLMKRVGRRYGFMIGTGIGSIGAVSAALSIIYFNFTFFCLSIFCLGILSGFAQLYRFAAADVATKEFRTKAVSLVMFGGIVAGFIGPTVASKAKDLIPNAQFAGSYLFVILFHFLIFSILLRTRLPRPSAVEQKGETRPLKEIFSQPKFIVAALSSMVGYGVMAMIMTATPLAMTEGSGHPFSDAAFVIQWHVVGMFAPSVFTGSLIHRFGSVPIIFTGILLNILCIGINISGSEVLNYWSALILLGMGWNFMFVAGTTMVTETYHPAEKAIVQGVNDFLVFGVAAISSLLAGTLQTSLGWEAVNLSSIPLLGLASIALLWYIFGYAQKKELSTVDLDSRSSFQK</sequence>
<reference evidence="3" key="1">
    <citation type="submission" date="2018-05" db="EMBL/GenBank/DDBJ databases">
        <authorList>
            <person name="Lanie J.A."/>
            <person name="Ng W.-L."/>
            <person name="Kazmierczak K.M."/>
            <person name="Andrzejewski T.M."/>
            <person name="Davidsen T.M."/>
            <person name="Wayne K.J."/>
            <person name="Tettelin H."/>
            <person name="Glass J.I."/>
            <person name="Rusch D."/>
            <person name="Podicherti R."/>
            <person name="Tsui H.-C.T."/>
            <person name="Winkler M.E."/>
        </authorList>
    </citation>
    <scope>NUCLEOTIDE SEQUENCE</scope>
</reference>
<keyword evidence="1" id="KW-1133">Transmembrane helix</keyword>
<keyword evidence="1" id="KW-0472">Membrane</keyword>
<dbReference type="Gene3D" id="1.20.1250.20">
    <property type="entry name" value="MFS general substrate transporter like domains"/>
    <property type="match status" value="1"/>
</dbReference>
<dbReference type="PANTHER" id="PTHR23534:SF1">
    <property type="entry name" value="MAJOR FACILITATOR SUPERFAMILY PROTEIN"/>
    <property type="match status" value="1"/>
</dbReference>
<gene>
    <name evidence="3" type="ORF">METZ01_LOCUS32787</name>
</gene>
<accession>A0A381QQU8</accession>
<feature type="transmembrane region" description="Helical" evidence="1">
    <location>
        <begin position="76"/>
        <end position="100"/>
    </location>
</feature>
<feature type="transmembrane region" description="Helical" evidence="1">
    <location>
        <begin position="137"/>
        <end position="156"/>
    </location>
</feature>
<feature type="transmembrane region" description="Helical" evidence="1">
    <location>
        <begin position="215"/>
        <end position="235"/>
    </location>
</feature>
<dbReference type="PANTHER" id="PTHR23534">
    <property type="entry name" value="MFS PERMEASE"/>
    <property type="match status" value="1"/>
</dbReference>
<proteinExistence type="predicted"/>
<evidence type="ECO:0000259" key="2">
    <source>
        <dbReference type="PROSITE" id="PS50850"/>
    </source>
</evidence>
<organism evidence="3">
    <name type="scientific">marine metagenome</name>
    <dbReference type="NCBI Taxonomy" id="408172"/>
    <lineage>
        <taxon>unclassified sequences</taxon>
        <taxon>metagenomes</taxon>
        <taxon>ecological metagenomes</taxon>
    </lineage>
</organism>
<dbReference type="GO" id="GO:0022857">
    <property type="term" value="F:transmembrane transporter activity"/>
    <property type="evidence" value="ECO:0007669"/>
    <property type="project" value="InterPro"/>
</dbReference>
<dbReference type="Pfam" id="PF07690">
    <property type="entry name" value="MFS_1"/>
    <property type="match status" value="1"/>
</dbReference>
<protein>
    <recommendedName>
        <fullName evidence="2">Major facilitator superfamily (MFS) profile domain-containing protein</fullName>
    </recommendedName>
</protein>
<dbReference type="EMBL" id="UINC01001406">
    <property type="protein sequence ID" value="SUZ79933.1"/>
    <property type="molecule type" value="Genomic_DNA"/>
</dbReference>
<dbReference type="PROSITE" id="PS50850">
    <property type="entry name" value="MFS"/>
    <property type="match status" value="1"/>
</dbReference>
<feature type="transmembrane region" description="Helical" evidence="1">
    <location>
        <begin position="305"/>
        <end position="324"/>
    </location>
</feature>
<dbReference type="AlphaFoldDB" id="A0A381QQU8"/>
<evidence type="ECO:0000256" key="1">
    <source>
        <dbReference type="SAM" id="Phobius"/>
    </source>
</evidence>
<feature type="transmembrane region" description="Helical" evidence="1">
    <location>
        <begin position="345"/>
        <end position="363"/>
    </location>
</feature>